<dbReference type="Gene3D" id="3.40.50.2000">
    <property type="entry name" value="Glycogen Phosphorylase B"/>
    <property type="match status" value="1"/>
</dbReference>
<evidence type="ECO:0000256" key="3">
    <source>
        <dbReference type="ARBA" id="ARBA00017467"/>
    </source>
</evidence>
<dbReference type="GO" id="GO:0004577">
    <property type="term" value="F:N-acetylglucosaminyldiphosphodolichol N-acetylglucosaminyltransferase activity"/>
    <property type="evidence" value="ECO:0007669"/>
    <property type="project" value="TreeGrafter"/>
</dbReference>
<organism evidence="10 11">
    <name type="scientific">Micractinium conductrix</name>
    <dbReference type="NCBI Taxonomy" id="554055"/>
    <lineage>
        <taxon>Eukaryota</taxon>
        <taxon>Viridiplantae</taxon>
        <taxon>Chlorophyta</taxon>
        <taxon>core chlorophytes</taxon>
        <taxon>Trebouxiophyceae</taxon>
        <taxon>Chlorellales</taxon>
        <taxon>Chlorellaceae</taxon>
        <taxon>Chlorella clade</taxon>
        <taxon>Micractinium</taxon>
    </lineage>
</organism>
<reference evidence="10 11" key="1">
    <citation type="journal article" date="2018" name="Plant J.">
        <title>Genome sequences of Chlorella sorokiniana UTEX 1602 and Micractinium conductrix SAG 241.80: implications to maltose excretion by a green alga.</title>
        <authorList>
            <person name="Arriola M.B."/>
            <person name="Velmurugan N."/>
            <person name="Zhang Y."/>
            <person name="Plunkett M.H."/>
            <person name="Hondzo H."/>
            <person name="Barney B.M."/>
        </authorList>
    </citation>
    <scope>NUCLEOTIDE SEQUENCE [LARGE SCALE GENOMIC DNA]</scope>
    <source>
        <strain evidence="10 11">SAG 241.80</strain>
    </source>
</reference>
<dbReference type="OrthoDB" id="17098at2759"/>
<evidence type="ECO:0000256" key="8">
    <source>
        <dbReference type="SAM" id="MobiDB-lite"/>
    </source>
</evidence>
<feature type="chain" id="PRO_5015110296" description="UDP-N-acetylglucosamine transferase subunit ALG14" evidence="9">
    <location>
        <begin position="23"/>
        <end position="294"/>
    </location>
</feature>
<keyword evidence="9" id="KW-0732">Signal</keyword>
<dbReference type="Pfam" id="PF08660">
    <property type="entry name" value="Alg14"/>
    <property type="match status" value="2"/>
</dbReference>
<gene>
    <name evidence="10" type="ORF">C2E20_2475</name>
</gene>
<dbReference type="Proteomes" id="UP000239649">
    <property type="component" value="Unassembled WGS sequence"/>
</dbReference>
<evidence type="ECO:0000256" key="6">
    <source>
        <dbReference type="ARBA" id="ARBA00022989"/>
    </source>
</evidence>
<sequence>MSALPFVAGAAAALLLLRLVLAVVAAVAARRRKTVRTLVVLGSGGHTAEMLALLGGFDLSIYTPRCYVVAATDAMGPRKAAAFEATAAAAAAAAATADEEAPGSAQKRTPAKGAASPGRQPPAAVRRSPRVASRTAAAAAMPGGRKHLPGARSPESPAKRRAAAQAAAIQQQLQQYSVAVIPRSREVGQSWSSSVPSTLRALWAAVSVVLDHAPELVLCNGPGTCIPVAVAAAALRLLGLGSARVVYVESIARVCRLSLSGKILYHSRLASPFFVQWEDLQQRYPRAAYAGRLM</sequence>
<comment type="similarity">
    <text evidence="2">Belongs to the ALG14 family.</text>
</comment>
<feature type="compositionally biased region" description="Low complexity" evidence="8">
    <location>
        <begin position="121"/>
        <end position="140"/>
    </location>
</feature>
<comment type="caution">
    <text evidence="10">The sequence shown here is derived from an EMBL/GenBank/DDBJ whole genome shotgun (WGS) entry which is preliminary data.</text>
</comment>
<protein>
    <recommendedName>
        <fullName evidence="3">UDP-N-acetylglucosamine transferase subunit ALG14</fullName>
    </recommendedName>
</protein>
<keyword evidence="6" id="KW-1133">Transmembrane helix</keyword>
<evidence type="ECO:0000256" key="1">
    <source>
        <dbReference type="ARBA" id="ARBA00004389"/>
    </source>
</evidence>
<proteinExistence type="inferred from homology"/>
<accession>A0A2P6VKT6</accession>
<keyword evidence="5" id="KW-0256">Endoplasmic reticulum</keyword>
<evidence type="ECO:0000313" key="10">
    <source>
        <dbReference type="EMBL" id="PSC74694.1"/>
    </source>
</evidence>
<evidence type="ECO:0000256" key="2">
    <source>
        <dbReference type="ARBA" id="ARBA00009731"/>
    </source>
</evidence>
<name>A0A2P6VKT6_9CHLO</name>
<dbReference type="EMBL" id="LHPF02000004">
    <property type="protein sequence ID" value="PSC74694.1"/>
    <property type="molecule type" value="Genomic_DNA"/>
</dbReference>
<dbReference type="PANTHER" id="PTHR12154:SF4">
    <property type="entry name" value="UDP-N-ACETYLGLUCOSAMINE TRANSFERASE SUBUNIT ALG14 HOMOLOG"/>
    <property type="match status" value="1"/>
</dbReference>
<dbReference type="GO" id="GO:0006488">
    <property type="term" value="P:dolichol-linked oligosaccharide biosynthetic process"/>
    <property type="evidence" value="ECO:0007669"/>
    <property type="project" value="InterPro"/>
</dbReference>
<evidence type="ECO:0000313" key="11">
    <source>
        <dbReference type="Proteomes" id="UP000239649"/>
    </source>
</evidence>
<dbReference type="InterPro" id="IPR013969">
    <property type="entry name" value="Oligosacch_biosynth_Alg14"/>
</dbReference>
<keyword evidence="11" id="KW-1185">Reference proteome</keyword>
<evidence type="ECO:0000256" key="5">
    <source>
        <dbReference type="ARBA" id="ARBA00022824"/>
    </source>
</evidence>
<keyword evidence="7" id="KW-0472">Membrane</keyword>
<evidence type="ECO:0000256" key="7">
    <source>
        <dbReference type="ARBA" id="ARBA00023136"/>
    </source>
</evidence>
<dbReference type="STRING" id="554055.A0A2P6VKT6"/>
<dbReference type="AlphaFoldDB" id="A0A2P6VKT6"/>
<keyword evidence="4" id="KW-0812">Transmembrane</keyword>
<evidence type="ECO:0000256" key="9">
    <source>
        <dbReference type="SAM" id="SignalP"/>
    </source>
</evidence>
<dbReference type="PANTHER" id="PTHR12154">
    <property type="entry name" value="GLYCOSYL TRANSFERASE-RELATED"/>
    <property type="match status" value="1"/>
</dbReference>
<comment type="subcellular location">
    <subcellularLocation>
        <location evidence="1">Endoplasmic reticulum membrane</location>
        <topology evidence="1">Single-pass membrane protein</topology>
    </subcellularLocation>
</comment>
<feature type="signal peptide" evidence="9">
    <location>
        <begin position="1"/>
        <end position="22"/>
    </location>
</feature>
<evidence type="ECO:0000256" key="4">
    <source>
        <dbReference type="ARBA" id="ARBA00022692"/>
    </source>
</evidence>
<dbReference type="GO" id="GO:0043541">
    <property type="term" value="C:UDP-N-acetylglucosamine transferase complex"/>
    <property type="evidence" value="ECO:0007669"/>
    <property type="project" value="TreeGrafter"/>
</dbReference>
<feature type="region of interest" description="Disordered" evidence="8">
    <location>
        <begin position="98"/>
        <end position="164"/>
    </location>
</feature>